<dbReference type="AlphaFoldDB" id="A0A9P6DEA1"/>
<keyword evidence="3" id="KW-0813">Transport</keyword>
<organism evidence="10 11">
    <name type="scientific">Pleurotus eryngii</name>
    <name type="common">Boletus of the steppes</name>
    <dbReference type="NCBI Taxonomy" id="5323"/>
    <lineage>
        <taxon>Eukaryota</taxon>
        <taxon>Fungi</taxon>
        <taxon>Dikarya</taxon>
        <taxon>Basidiomycota</taxon>
        <taxon>Agaricomycotina</taxon>
        <taxon>Agaricomycetes</taxon>
        <taxon>Agaricomycetidae</taxon>
        <taxon>Agaricales</taxon>
        <taxon>Pleurotineae</taxon>
        <taxon>Pleurotaceae</taxon>
        <taxon>Pleurotus</taxon>
    </lineage>
</organism>
<reference evidence="10" key="1">
    <citation type="submission" date="2020-11" db="EMBL/GenBank/DDBJ databases">
        <authorList>
            <consortium name="DOE Joint Genome Institute"/>
            <person name="Ahrendt S."/>
            <person name="Riley R."/>
            <person name="Andreopoulos W."/>
            <person name="Labutti K."/>
            <person name="Pangilinan J."/>
            <person name="Ruiz-Duenas F.J."/>
            <person name="Barrasa J.M."/>
            <person name="Sanchez-Garcia M."/>
            <person name="Camarero S."/>
            <person name="Miyauchi S."/>
            <person name="Serrano A."/>
            <person name="Linde D."/>
            <person name="Babiker R."/>
            <person name="Drula E."/>
            <person name="Ayuso-Fernandez I."/>
            <person name="Pacheco R."/>
            <person name="Padilla G."/>
            <person name="Ferreira P."/>
            <person name="Barriuso J."/>
            <person name="Kellner H."/>
            <person name="Castanera R."/>
            <person name="Alfaro M."/>
            <person name="Ramirez L."/>
            <person name="Pisabarro A.G."/>
            <person name="Kuo A."/>
            <person name="Tritt A."/>
            <person name="Lipzen A."/>
            <person name="He G."/>
            <person name="Yan M."/>
            <person name="Ng V."/>
            <person name="Cullen D."/>
            <person name="Martin F."/>
            <person name="Rosso M.-N."/>
            <person name="Henrissat B."/>
            <person name="Hibbett D."/>
            <person name="Martinez A.T."/>
            <person name="Grigoriev I.V."/>
        </authorList>
    </citation>
    <scope>NUCLEOTIDE SEQUENCE</scope>
    <source>
        <strain evidence="10">ATCC 90797</strain>
    </source>
</reference>
<dbReference type="PANTHER" id="PTHR23503:SF8">
    <property type="entry name" value="FACILITATED GLUCOSE TRANSPORTER PROTEIN 1"/>
    <property type="match status" value="1"/>
</dbReference>
<protein>
    <submittedName>
        <fullName evidence="10">General substrate transporter</fullName>
    </submittedName>
</protein>
<feature type="transmembrane region" description="Helical" evidence="8">
    <location>
        <begin position="95"/>
        <end position="115"/>
    </location>
</feature>
<evidence type="ECO:0000256" key="6">
    <source>
        <dbReference type="ARBA" id="ARBA00023136"/>
    </source>
</evidence>
<accession>A0A9P6DEA1</accession>
<evidence type="ECO:0000256" key="1">
    <source>
        <dbReference type="ARBA" id="ARBA00004141"/>
    </source>
</evidence>
<evidence type="ECO:0000256" key="4">
    <source>
        <dbReference type="ARBA" id="ARBA00022692"/>
    </source>
</evidence>
<dbReference type="Pfam" id="PF00083">
    <property type="entry name" value="Sugar_tr"/>
    <property type="match status" value="1"/>
</dbReference>
<dbReference type="SUPFAM" id="SSF103473">
    <property type="entry name" value="MFS general substrate transporter"/>
    <property type="match status" value="1"/>
</dbReference>
<evidence type="ECO:0000256" key="8">
    <source>
        <dbReference type="SAM" id="Phobius"/>
    </source>
</evidence>
<gene>
    <name evidence="10" type="ORF">BDN71DRAFT_1575594</name>
</gene>
<feature type="transmembrane region" description="Helical" evidence="8">
    <location>
        <begin position="361"/>
        <end position="381"/>
    </location>
</feature>
<dbReference type="EMBL" id="MU154604">
    <property type="protein sequence ID" value="KAF9492280.1"/>
    <property type="molecule type" value="Genomic_DNA"/>
</dbReference>
<feature type="domain" description="Major facilitator superfamily (MFS) profile" evidence="9">
    <location>
        <begin position="11"/>
        <end position="472"/>
    </location>
</feature>
<dbReference type="PROSITE" id="PS50850">
    <property type="entry name" value="MFS"/>
    <property type="match status" value="1"/>
</dbReference>
<keyword evidence="5 8" id="KW-1133">Transmembrane helix</keyword>
<evidence type="ECO:0000256" key="2">
    <source>
        <dbReference type="ARBA" id="ARBA00010992"/>
    </source>
</evidence>
<feature type="transmembrane region" description="Helical" evidence="8">
    <location>
        <begin position="452"/>
        <end position="470"/>
    </location>
</feature>
<proteinExistence type="inferred from homology"/>
<dbReference type="Gene3D" id="1.20.1250.20">
    <property type="entry name" value="MFS general substrate transporter like domains"/>
    <property type="match status" value="1"/>
</dbReference>
<evidence type="ECO:0000313" key="11">
    <source>
        <dbReference type="Proteomes" id="UP000807025"/>
    </source>
</evidence>
<keyword evidence="11" id="KW-1185">Reference proteome</keyword>
<keyword evidence="4 8" id="KW-0812">Transmembrane</keyword>
<dbReference type="Proteomes" id="UP000807025">
    <property type="component" value="Unassembled WGS sequence"/>
</dbReference>
<dbReference type="InterPro" id="IPR045263">
    <property type="entry name" value="GLUT"/>
</dbReference>
<evidence type="ECO:0000259" key="9">
    <source>
        <dbReference type="PROSITE" id="PS50850"/>
    </source>
</evidence>
<dbReference type="GO" id="GO:0016020">
    <property type="term" value="C:membrane"/>
    <property type="evidence" value="ECO:0007669"/>
    <property type="project" value="UniProtKB-SubCell"/>
</dbReference>
<dbReference type="OrthoDB" id="4540492at2759"/>
<sequence>MKTFTAYGWSVCLWLLVTPLQYGYHISVLNQIQAVLTCKQRESFDSDATRLPLCIPMDDFTFSAVTAVFTIGGLLGSVVANLVTDKYGRKGATRASALLVALGTAFMTVAGSVGVIAFGRLLVGMGSGIGLCVGPIYLSEIAPPSISGNVGVLTQLSIVLGIMITQLLGINLATPTTWRLVLFASCALSIFQLLTSAIACETPTYLGGKGLHEEKRAVSQRLWGTASNIARVGATDAASPSTTIFDEEGGRADSSVKDPLLSVNEVEDDEVEARRHEPREAIVTIPQLFAKPELRQPLMIVCLAMMSQQVSGINAVLYYSNDILSKALPDFGPYISLGITVVNVLMTFPPIVLIEKMGRRPLLSVSTGGAIVSLLAVGYGLDSNYVALSSIAIITFVMSFAIGLGPVPFAVSALSSTGLSLNWIVNFLVGLIFLPLRNFLSGASHDKDGRVFYLFAFILALSMGALSRVYRG</sequence>
<feature type="transmembrane region" description="Helical" evidence="8">
    <location>
        <begin position="331"/>
        <end position="354"/>
    </location>
</feature>
<evidence type="ECO:0000256" key="3">
    <source>
        <dbReference type="ARBA" id="ARBA00022448"/>
    </source>
</evidence>
<feature type="transmembrane region" description="Helical" evidence="8">
    <location>
        <begin position="423"/>
        <end position="440"/>
    </location>
</feature>
<dbReference type="GO" id="GO:0015149">
    <property type="term" value="F:hexose transmembrane transporter activity"/>
    <property type="evidence" value="ECO:0007669"/>
    <property type="project" value="TreeGrafter"/>
</dbReference>
<dbReference type="PANTHER" id="PTHR23503">
    <property type="entry name" value="SOLUTE CARRIER FAMILY 2"/>
    <property type="match status" value="1"/>
</dbReference>
<evidence type="ECO:0000313" key="10">
    <source>
        <dbReference type="EMBL" id="KAF9492280.1"/>
    </source>
</evidence>
<name>A0A9P6DEA1_PLEER</name>
<dbReference type="PRINTS" id="PR00171">
    <property type="entry name" value="SUGRTRNSPORT"/>
</dbReference>
<dbReference type="InterPro" id="IPR020846">
    <property type="entry name" value="MFS_dom"/>
</dbReference>
<dbReference type="InterPro" id="IPR003663">
    <property type="entry name" value="Sugar/inositol_transpt"/>
</dbReference>
<evidence type="ECO:0000256" key="7">
    <source>
        <dbReference type="ARBA" id="ARBA00049119"/>
    </source>
</evidence>
<feature type="transmembrane region" description="Helical" evidence="8">
    <location>
        <begin position="60"/>
        <end position="83"/>
    </location>
</feature>
<keyword evidence="6 8" id="KW-0472">Membrane</keyword>
<comment type="subcellular location">
    <subcellularLocation>
        <location evidence="1">Membrane</location>
        <topology evidence="1">Multi-pass membrane protein</topology>
    </subcellularLocation>
</comment>
<dbReference type="InterPro" id="IPR036259">
    <property type="entry name" value="MFS_trans_sf"/>
</dbReference>
<evidence type="ECO:0000256" key="5">
    <source>
        <dbReference type="ARBA" id="ARBA00022989"/>
    </source>
</evidence>
<feature type="transmembrane region" description="Helical" evidence="8">
    <location>
        <begin position="180"/>
        <end position="200"/>
    </location>
</feature>
<dbReference type="InterPro" id="IPR005828">
    <property type="entry name" value="MFS_sugar_transport-like"/>
</dbReference>
<comment type="similarity">
    <text evidence="2">Belongs to the major facilitator superfamily. Sugar transporter (TC 2.A.1.1) family.</text>
</comment>
<comment type="catalytic activity">
    <reaction evidence="7">
        <text>myo-inositol(out) + H(+)(out) = myo-inositol(in) + H(+)(in)</text>
        <dbReference type="Rhea" id="RHEA:60364"/>
        <dbReference type="ChEBI" id="CHEBI:15378"/>
        <dbReference type="ChEBI" id="CHEBI:17268"/>
    </reaction>
</comment>
<feature type="transmembrane region" description="Helical" evidence="8">
    <location>
        <begin position="150"/>
        <end position="174"/>
    </location>
</feature>
<feature type="transmembrane region" description="Helical" evidence="8">
    <location>
        <begin position="387"/>
        <end position="411"/>
    </location>
</feature>
<comment type="caution">
    <text evidence="10">The sequence shown here is derived from an EMBL/GenBank/DDBJ whole genome shotgun (WGS) entry which is preliminary data.</text>
</comment>